<dbReference type="InterPro" id="IPR005861">
    <property type="entry name" value="HisP_aminotrans"/>
</dbReference>
<keyword evidence="7" id="KW-0663">Pyridoxal phosphate</keyword>
<comment type="cofactor">
    <cofactor evidence="1">
        <name>pyridoxal 5'-phosphate</name>
        <dbReference type="ChEBI" id="CHEBI:597326"/>
    </cofactor>
</comment>
<feature type="domain" description="Aminotransferase class I/classII large" evidence="11">
    <location>
        <begin position="300"/>
        <end position="620"/>
    </location>
</feature>
<dbReference type="InterPro" id="IPR015421">
    <property type="entry name" value="PyrdxlP-dep_Trfase_major"/>
</dbReference>
<organism evidence="12 13">
    <name type="scientific">Citrullus colocynthis</name>
    <name type="common">colocynth</name>
    <dbReference type="NCBI Taxonomy" id="252529"/>
    <lineage>
        <taxon>Eukaryota</taxon>
        <taxon>Viridiplantae</taxon>
        <taxon>Streptophyta</taxon>
        <taxon>Embryophyta</taxon>
        <taxon>Tracheophyta</taxon>
        <taxon>Spermatophyta</taxon>
        <taxon>Magnoliopsida</taxon>
        <taxon>eudicotyledons</taxon>
        <taxon>Gunneridae</taxon>
        <taxon>Pentapetalae</taxon>
        <taxon>rosids</taxon>
        <taxon>fabids</taxon>
        <taxon>Cucurbitales</taxon>
        <taxon>Cucurbitaceae</taxon>
        <taxon>Benincaseae</taxon>
        <taxon>Citrullus</taxon>
    </lineage>
</organism>
<reference evidence="12 13" key="1">
    <citation type="submission" date="2024-03" db="EMBL/GenBank/DDBJ databases">
        <authorList>
            <person name="Gkanogiannis A."/>
            <person name="Becerra Lopez-Lavalle L."/>
        </authorList>
    </citation>
    <scope>NUCLEOTIDE SEQUENCE [LARGE SCALE GENOMIC DNA]</scope>
</reference>
<keyword evidence="8" id="KW-0368">Histidine biosynthesis</keyword>
<evidence type="ECO:0000256" key="3">
    <source>
        <dbReference type="ARBA" id="ARBA00012748"/>
    </source>
</evidence>
<evidence type="ECO:0000256" key="9">
    <source>
        <dbReference type="ARBA" id="ARBA00030262"/>
    </source>
</evidence>
<keyword evidence="13" id="KW-1185">Reference proteome</keyword>
<keyword evidence="4" id="KW-0032">Aminotransferase</keyword>
<evidence type="ECO:0000256" key="6">
    <source>
        <dbReference type="ARBA" id="ARBA00022679"/>
    </source>
</evidence>
<comment type="catalytic activity">
    <reaction evidence="10">
        <text>L-histidinol phosphate + 2-oxoglutarate = 3-(imidazol-4-yl)-2-oxopropyl phosphate + L-glutamate</text>
        <dbReference type="Rhea" id="RHEA:23744"/>
        <dbReference type="ChEBI" id="CHEBI:16810"/>
        <dbReference type="ChEBI" id="CHEBI:29985"/>
        <dbReference type="ChEBI" id="CHEBI:57766"/>
        <dbReference type="ChEBI" id="CHEBI:57980"/>
        <dbReference type="EC" id="2.6.1.9"/>
    </reaction>
</comment>
<dbReference type="InterPro" id="IPR004839">
    <property type="entry name" value="Aminotransferase_I/II_large"/>
</dbReference>
<evidence type="ECO:0000256" key="5">
    <source>
        <dbReference type="ARBA" id="ARBA00022605"/>
    </source>
</evidence>
<comment type="pathway">
    <text evidence="2">Amino-acid biosynthesis; L-histidine biosynthesis; L-histidine from 5-phospho-alpha-D-ribose 1-diphosphate: step 7/9.</text>
</comment>
<dbReference type="PANTHER" id="PTHR42885:SF2">
    <property type="entry name" value="HISTIDINOL-PHOSPHATE AMINOTRANSFERASE"/>
    <property type="match status" value="1"/>
</dbReference>
<dbReference type="EMBL" id="OZ021735">
    <property type="protein sequence ID" value="CAK9309654.1"/>
    <property type="molecule type" value="Genomic_DNA"/>
</dbReference>
<gene>
    <name evidence="12" type="ORF">CITCOLO1_LOCUS1237</name>
</gene>
<evidence type="ECO:0000256" key="8">
    <source>
        <dbReference type="ARBA" id="ARBA00023102"/>
    </source>
</evidence>
<evidence type="ECO:0000256" key="10">
    <source>
        <dbReference type="ARBA" id="ARBA00047481"/>
    </source>
</evidence>
<evidence type="ECO:0000256" key="2">
    <source>
        <dbReference type="ARBA" id="ARBA00005011"/>
    </source>
</evidence>
<evidence type="ECO:0000313" key="13">
    <source>
        <dbReference type="Proteomes" id="UP001642487"/>
    </source>
</evidence>
<dbReference type="Pfam" id="PF00155">
    <property type="entry name" value="Aminotran_1_2"/>
    <property type="match status" value="1"/>
</dbReference>
<dbReference type="CDD" id="cd00609">
    <property type="entry name" value="AAT_like"/>
    <property type="match status" value="1"/>
</dbReference>
<dbReference type="PANTHER" id="PTHR42885">
    <property type="entry name" value="HISTIDINOL-PHOSPHATE AMINOTRANSFERASE-RELATED"/>
    <property type="match status" value="1"/>
</dbReference>
<proteinExistence type="inferred from homology"/>
<evidence type="ECO:0000256" key="4">
    <source>
        <dbReference type="ARBA" id="ARBA00022576"/>
    </source>
</evidence>
<dbReference type="InterPro" id="IPR015424">
    <property type="entry name" value="PyrdxlP-dep_Trfase"/>
</dbReference>
<dbReference type="HAMAP" id="MF_01023">
    <property type="entry name" value="HisC_aminotrans_2"/>
    <property type="match status" value="1"/>
</dbReference>
<dbReference type="NCBIfam" id="TIGR01141">
    <property type="entry name" value="hisC"/>
    <property type="match status" value="1"/>
</dbReference>
<dbReference type="InterPro" id="IPR015422">
    <property type="entry name" value="PyrdxlP-dep_Trfase_small"/>
</dbReference>
<keyword evidence="6" id="KW-0808">Transferase</keyword>
<accession>A0ABP0XP13</accession>
<name>A0ABP0XP13_9ROSI</name>
<dbReference type="EC" id="2.6.1.9" evidence="3"/>
<dbReference type="SUPFAM" id="SSF53383">
    <property type="entry name" value="PLP-dependent transferases"/>
    <property type="match status" value="1"/>
</dbReference>
<keyword evidence="5" id="KW-0028">Amino-acid biosynthesis</keyword>
<evidence type="ECO:0000313" key="12">
    <source>
        <dbReference type="EMBL" id="CAK9309654.1"/>
    </source>
</evidence>
<evidence type="ECO:0000256" key="1">
    <source>
        <dbReference type="ARBA" id="ARBA00001933"/>
    </source>
</evidence>
<dbReference type="Gene3D" id="3.40.640.10">
    <property type="entry name" value="Type I PLP-dependent aspartate aminotransferase-like (Major domain)"/>
    <property type="match status" value="1"/>
</dbReference>
<sequence>MAVEDDFSFPTAIEPFSRCGIDSPPLWRLSPAASPISYRQQTAFDRNFGDTAVDSGKSDRFPSGRFTAASLQRRRRFSSDAAEEEEEEEAAEKMDVLWENFNEELSRSRRSRLMKTAEMEEIEIVKTRRRMAELNLSETSGAVATTRKATGKTAFVKVLKKLFLMHNNSRRNLQTPSRRSLEQALPENLIPIFLSFSALRLWFRRLMGVIHISNPTQCLLKLKTNLPSSEASRRPNCSVAGRRKLVVAITSQTPVDHVQEGQQSLTGDSFIRPHLRKLSPYQPILPFEILSTRLGRKPEDIVKLDANENPYGPPPEVLEALGTMKFPYVYPDPESRQLRAALAIDSGLESDYILVGCGADELIDLIMRCVLDPGDKIVDCPPTFTMYEFDAAVNGALVIKVPRKPDFSLNVDLIKDVVDKEKPKCIFLTSPNNPDGSVISDEDLLKILDLPILVVLDEAYIEFSSIESKMQWVKNYENLIVLRTFSKRAGLAGLRVGYGAFPLSIIEYLWRAKQPYNVSVAAEIGACAALQNRSYLENVKNALIQERERLYDLLKDVPFLNPYPSHSNFILCEVTSGKDAKKLKEDLAKMGVMIRHYDKKELKGYVRVTTGKPEHTDALMDCLRRLS</sequence>
<dbReference type="Proteomes" id="UP001642487">
    <property type="component" value="Chromosome 1"/>
</dbReference>
<dbReference type="Gene3D" id="3.90.1150.10">
    <property type="entry name" value="Aspartate Aminotransferase, domain 1"/>
    <property type="match status" value="1"/>
</dbReference>
<evidence type="ECO:0000256" key="7">
    <source>
        <dbReference type="ARBA" id="ARBA00022898"/>
    </source>
</evidence>
<evidence type="ECO:0000259" key="11">
    <source>
        <dbReference type="Pfam" id="PF00155"/>
    </source>
</evidence>
<protein>
    <recommendedName>
        <fullName evidence="3">histidinol-phosphate transaminase</fullName>
        <ecNumber evidence="3">2.6.1.9</ecNumber>
    </recommendedName>
    <alternativeName>
        <fullName evidence="9">Imidazole acetol-phosphate transaminase</fullName>
    </alternativeName>
</protein>